<proteinExistence type="predicted"/>
<reference evidence="2" key="1">
    <citation type="submission" date="2024-05" db="EMBL/GenBank/DDBJ databases">
        <title>Isolation and characterization of Sporomusa carbonis sp. nov., a carboxydotrophic hydrogenogen in the genus of Sporomusa isolated from a charcoal burning pile.</title>
        <authorList>
            <person name="Boeer T."/>
            <person name="Rosenbaum F."/>
            <person name="Eysell L."/>
            <person name="Mueller V."/>
            <person name="Daniel R."/>
            <person name="Poehlein A."/>
        </authorList>
    </citation>
    <scope>NUCLEOTIDE SEQUENCE [LARGE SCALE GENOMIC DNA]</scope>
    <source>
        <strain evidence="2">DSM 3132</strain>
    </source>
</reference>
<dbReference type="EMBL" id="CP155571">
    <property type="protein sequence ID" value="XFO75029.1"/>
    <property type="molecule type" value="Genomic_DNA"/>
</dbReference>
<evidence type="ECO:0000259" key="1">
    <source>
        <dbReference type="Pfam" id="PF08241"/>
    </source>
</evidence>
<dbReference type="InterPro" id="IPR029044">
    <property type="entry name" value="Nucleotide-diphossugar_trans"/>
</dbReference>
<dbReference type="InterPro" id="IPR029063">
    <property type="entry name" value="SAM-dependent_MTases_sf"/>
</dbReference>
<dbReference type="Pfam" id="PF08241">
    <property type="entry name" value="Methyltransf_11"/>
    <property type="match status" value="1"/>
</dbReference>
<feature type="domain" description="Methyltransferase type 11" evidence="1">
    <location>
        <begin position="353"/>
        <end position="465"/>
    </location>
</feature>
<dbReference type="CDD" id="cd02440">
    <property type="entry name" value="AdoMet_MTases"/>
    <property type="match status" value="1"/>
</dbReference>
<protein>
    <recommendedName>
        <fullName evidence="1">Methyltransferase type 11 domain-containing protein</fullName>
    </recommendedName>
</protein>
<name>A0ABZ3JAK0_SPOA4</name>
<dbReference type="SUPFAM" id="SSF53335">
    <property type="entry name" value="S-adenosyl-L-methionine-dependent methyltransferases"/>
    <property type="match status" value="1"/>
</dbReference>
<accession>A0ABZ3JAK0</accession>
<sequence>MCMNCVCMLPFFINKNEALFESEMKMAHDCLKSLAYSQDLKLVIYNQGSLTNQELNEYLQNFDLDYDIIGDEINVGITMARYRSLQYIYQKYCAVNYIAEIHVDMIFSPNWHKPLIDCLESSEEPLISPRILSLKNNTYEFFDNAESVSSLPDTVEEVMALLQNSAKDGIIEGFVHPVIHKVSILKNIPVYDVGFLTGKQNFEDDSLLLGYSYYLGTAKRWKPKCCLHSCVFHKVVGQRSQLPNIREEWQRNFQGLFTQYGAYGLKELSRIHDNHPFFYAQYRNSVMDRQAYLWQQAKAKQPDETFDIYNSRYILETDEQSKTCLLKIPDGWWSRFYEYHWAACFAQKNDICLDAGCGVIHPFKYFLSATCKEVYACDLDRRILDKEEQLQMLLNYFSAEDIEKAKTRIDNINFTVCSLKSLPYKNDMFDKIYCLSALNDLANKEIQEILAEFYRTLTKTGLLIITIDNPAMKLRFLADCVKQAGFTFVGHLDLTLPNNALYSNINGGLTCFRLLVKK</sequence>
<dbReference type="SUPFAM" id="SSF53448">
    <property type="entry name" value="Nucleotide-diphospho-sugar transferases"/>
    <property type="match status" value="1"/>
</dbReference>
<dbReference type="Proteomes" id="UP000216052">
    <property type="component" value="Chromosome"/>
</dbReference>
<gene>
    <name evidence="2" type="ORF">SPACI_051400</name>
</gene>
<dbReference type="InterPro" id="IPR013216">
    <property type="entry name" value="Methyltransf_11"/>
</dbReference>
<keyword evidence="3" id="KW-1185">Reference proteome</keyword>
<evidence type="ECO:0000313" key="2">
    <source>
        <dbReference type="EMBL" id="XFO75029.1"/>
    </source>
</evidence>
<evidence type="ECO:0000313" key="3">
    <source>
        <dbReference type="Proteomes" id="UP000216052"/>
    </source>
</evidence>
<organism evidence="2 3">
    <name type="scientific">Sporomusa acidovorans (strain ATCC 49682 / DSM 3132 / Mol)</name>
    <dbReference type="NCBI Taxonomy" id="1123286"/>
    <lineage>
        <taxon>Bacteria</taxon>
        <taxon>Bacillati</taxon>
        <taxon>Bacillota</taxon>
        <taxon>Negativicutes</taxon>
        <taxon>Selenomonadales</taxon>
        <taxon>Sporomusaceae</taxon>
        <taxon>Sporomusa</taxon>
    </lineage>
</organism>
<dbReference type="Gene3D" id="3.40.50.150">
    <property type="entry name" value="Vaccinia Virus protein VP39"/>
    <property type="match status" value="1"/>
</dbReference>